<comment type="caution">
    <text evidence="1">The sequence shown here is derived from an EMBL/GenBank/DDBJ whole genome shotgun (WGS) entry which is preliminary data.</text>
</comment>
<sequence>MLKPHGPSGLLKTLTKTITFTDVDTVVNTITDCTTSTNTATKKDTICTTITNQNYVKRNTHVPLTERAPHTLQIESQALATTWRLMSQTLTTIATVYTNAPPPPPEKFVLISNGPGVSQHYSKAVSHNGSPSITYAIFVPDKSQATV</sequence>
<dbReference type="OrthoDB" id="5386445at2759"/>
<name>A0A436ZYD9_ARTFL</name>
<reference evidence="1 2" key="1">
    <citation type="submission" date="2019-01" db="EMBL/GenBank/DDBJ databases">
        <title>Intercellular communication is required for trap formation in the nematode-trapping fungus Duddingtonia flagrans.</title>
        <authorList>
            <person name="Youssar L."/>
            <person name="Wernet V."/>
            <person name="Hensel N."/>
            <person name="Hildebrandt H.-G."/>
            <person name="Fischer R."/>
        </authorList>
    </citation>
    <scope>NUCLEOTIDE SEQUENCE [LARGE SCALE GENOMIC DNA]</scope>
    <source>
        <strain evidence="1 2">CBS H-5679</strain>
    </source>
</reference>
<evidence type="ECO:0000313" key="1">
    <source>
        <dbReference type="EMBL" id="RVD83756.1"/>
    </source>
</evidence>
<evidence type="ECO:0000313" key="2">
    <source>
        <dbReference type="Proteomes" id="UP000283090"/>
    </source>
</evidence>
<keyword evidence="2" id="KW-1185">Reference proteome</keyword>
<dbReference type="RefSeq" id="XP_067489300.1">
    <property type="nucleotide sequence ID" value="XM_067634807.1"/>
</dbReference>
<dbReference type="AlphaFoldDB" id="A0A436ZYD9"/>
<dbReference type="GeneID" id="93587845"/>
<dbReference type="VEuPathDB" id="FungiDB:DFL_005534"/>
<dbReference type="STRING" id="97331.A0A436ZYD9"/>
<organism evidence="1 2">
    <name type="scientific">Arthrobotrys flagrans</name>
    <name type="common">Nematode-trapping fungus</name>
    <name type="synonym">Trichothecium flagrans</name>
    <dbReference type="NCBI Taxonomy" id="97331"/>
    <lineage>
        <taxon>Eukaryota</taxon>
        <taxon>Fungi</taxon>
        <taxon>Dikarya</taxon>
        <taxon>Ascomycota</taxon>
        <taxon>Pezizomycotina</taxon>
        <taxon>Orbiliomycetes</taxon>
        <taxon>Orbiliales</taxon>
        <taxon>Orbiliaceae</taxon>
        <taxon>Arthrobotrys</taxon>
    </lineage>
</organism>
<dbReference type="EMBL" id="SAEB01000007">
    <property type="protein sequence ID" value="RVD83756.1"/>
    <property type="molecule type" value="Genomic_DNA"/>
</dbReference>
<dbReference type="Proteomes" id="UP000283090">
    <property type="component" value="Unassembled WGS sequence"/>
</dbReference>
<proteinExistence type="predicted"/>
<protein>
    <submittedName>
        <fullName evidence="1">Uncharacterized protein</fullName>
    </submittedName>
</protein>
<accession>A0A436ZYD9</accession>
<gene>
    <name evidence="1" type="ORF">DFL_005534</name>
</gene>